<keyword evidence="1" id="KW-0812">Transmembrane</keyword>
<dbReference type="Proteomes" id="UP000002675">
    <property type="component" value="Chromosome II"/>
</dbReference>
<dbReference type="KEGG" id="vvy:VVA0307"/>
<keyword evidence="1" id="KW-0472">Membrane</keyword>
<dbReference type="AlphaFoldDB" id="Q7MFL2"/>
<proteinExistence type="predicted"/>
<evidence type="ECO:0000313" key="2">
    <source>
        <dbReference type="EMBL" id="BAC96334.1"/>
    </source>
</evidence>
<keyword evidence="1" id="KW-1133">Transmembrane helix</keyword>
<feature type="transmembrane region" description="Helical" evidence="1">
    <location>
        <begin position="12"/>
        <end position="35"/>
    </location>
</feature>
<protein>
    <submittedName>
        <fullName evidence="2">Uncharacterized protein</fullName>
    </submittedName>
</protein>
<dbReference type="HOGENOM" id="CLU_3259771_0_0_6"/>
<reference evidence="2 3" key="1">
    <citation type="journal article" date="2003" name="Genome Res.">
        <title>Comparative genome analysis of Vibrio vulnificus, a marine pathogen.</title>
        <authorList>
            <person name="Chen C.Y."/>
            <person name="Wu K.M."/>
            <person name="Chang Y.C."/>
            <person name="Chang C.H."/>
            <person name="Tsai H.C."/>
            <person name="Liao T.L."/>
            <person name="Liu Y.M."/>
            <person name="Chen H.J."/>
            <person name="Shen A.B."/>
            <person name="Li J.C."/>
            <person name="Su T.L."/>
            <person name="Shao C.P."/>
            <person name="Lee C.T."/>
            <person name="Hor L.I."/>
            <person name="Tsai S.F."/>
        </authorList>
    </citation>
    <scope>NUCLEOTIDE SEQUENCE [LARGE SCALE GENOMIC DNA]</scope>
    <source>
        <strain evidence="2 3">YJ016</strain>
    </source>
</reference>
<name>Q7MFL2_VIBVY</name>
<evidence type="ECO:0000256" key="1">
    <source>
        <dbReference type="SAM" id="Phobius"/>
    </source>
</evidence>
<gene>
    <name evidence="2" type="ordered locus">VVA0307</name>
</gene>
<dbReference type="EMBL" id="BA000038">
    <property type="protein sequence ID" value="BAC96334.1"/>
    <property type="molecule type" value="Genomic_DNA"/>
</dbReference>
<organism evidence="2 3">
    <name type="scientific">Vibrio vulnificus (strain YJ016)</name>
    <dbReference type="NCBI Taxonomy" id="196600"/>
    <lineage>
        <taxon>Bacteria</taxon>
        <taxon>Pseudomonadati</taxon>
        <taxon>Pseudomonadota</taxon>
        <taxon>Gammaproteobacteria</taxon>
        <taxon>Vibrionales</taxon>
        <taxon>Vibrionaceae</taxon>
        <taxon>Vibrio</taxon>
    </lineage>
</organism>
<accession>Q7MFL2</accession>
<evidence type="ECO:0000313" key="3">
    <source>
        <dbReference type="Proteomes" id="UP000002675"/>
    </source>
</evidence>
<sequence length="42" mass="4848">MLFLNHVGKKSVLMTKLCLFFISLIIVLVLDLTLLNDKELEE</sequence>